<dbReference type="Proteomes" id="UP000270296">
    <property type="component" value="Unassembled WGS sequence"/>
</dbReference>
<keyword evidence="2" id="KW-1185">Reference proteome</keyword>
<evidence type="ECO:0000313" key="2">
    <source>
        <dbReference type="Proteomes" id="UP000270296"/>
    </source>
</evidence>
<accession>A0A183JAD8</accession>
<dbReference type="WBParaSite" id="SBAD_0001324901-mRNA-1">
    <property type="protein sequence ID" value="SBAD_0001324901-mRNA-1"/>
    <property type="gene ID" value="SBAD_0001324901"/>
</dbReference>
<sequence>METDKRQSLLAVQPDEEVFPFDHLLYTPKHTGLRHRREPQHVSGVRGCLRRWRNGVLTSDWLYLTLLGLSMGVF</sequence>
<organism evidence="3">
    <name type="scientific">Soboliphyme baturini</name>
    <dbReference type="NCBI Taxonomy" id="241478"/>
    <lineage>
        <taxon>Eukaryota</taxon>
        <taxon>Metazoa</taxon>
        <taxon>Ecdysozoa</taxon>
        <taxon>Nematoda</taxon>
        <taxon>Enoplea</taxon>
        <taxon>Dorylaimia</taxon>
        <taxon>Dioctophymatida</taxon>
        <taxon>Dioctophymatoidea</taxon>
        <taxon>Soboliphymatidae</taxon>
        <taxon>Soboliphyme</taxon>
    </lineage>
</organism>
<reference evidence="1 2" key="2">
    <citation type="submission" date="2018-11" db="EMBL/GenBank/DDBJ databases">
        <authorList>
            <consortium name="Pathogen Informatics"/>
        </authorList>
    </citation>
    <scope>NUCLEOTIDE SEQUENCE [LARGE SCALE GENOMIC DNA]</scope>
</reference>
<proteinExistence type="predicted"/>
<name>A0A183JAD8_9BILA</name>
<protein>
    <submittedName>
        <fullName evidence="3">SLC3A2_N domain-containing protein</fullName>
    </submittedName>
</protein>
<reference evidence="3" key="1">
    <citation type="submission" date="2016-06" db="UniProtKB">
        <authorList>
            <consortium name="WormBaseParasite"/>
        </authorList>
    </citation>
    <scope>IDENTIFICATION</scope>
</reference>
<dbReference type="AlphaFoldDB" id="A0A183JAD8"/>
<evidence type="ECO:0000313" key="1">
    <source>
        <dbReference type="EMBL" id="VDP52155.1"/>
    </source>
</evidence>
<gene>
    <name evidence="1" type="ORF">SBAD_LOCUS12836</name>
</gene>
<evidence type="ECO:0000313" key="3">
    <source>
        <dbReference type="WBParaSite" id="SBAD_0001324901-mRNA-1"/>
    </source>
</evidence>
<dbReference type="EMBL" id="UZAM01019022">
    <property type="protein sequence ID" value="VDP52155.1"/>
    <property type="molecule type" value="Genomic_DNA"/>
</dbReference>